<dbReference type="NCBIfam" id="TIGR00756">
    <property type="entry name" value="PPR"/>
    <property type="match status" value="6"/>
</dbReference>
<dbReference type="PANTHER" id="PTHR47926:SF495">
    <property type="entry name" value="DYW DOMAIN-CONTAINING PROTEIN"/>
    <property type="match status" value="1"/>
</dbReference>
<organism evidence="4">
    <name type="scientific">Nymphaea colorata</name>
    <name type="common">pocket water lily</name>
    <dbReference type="NCBI Taxonomy" id="210225"/>
    <lineage>
        <taxon>Eukaryota</taxon>
        <taxon>Viridiplantae</taxon>
        <taxon>Streptophyta</taxon>
        <taxon>Embryophyta</taxon>
        <taxon>Tracheophyta</taxon>
        <taxon>Spermatophyta</taxon>
        <taxon>Magnoliopsida</taxon>
        <taxon>Nymphaeales</taxon>
        <taxon>Nymphaeaceae</taxon>
        <taxon>Nymphaea</taxon>
    </lineage>
</organism>
<dbReference type="InterPro" id="IPR002885">
    <property type="entry name" value="PPR_rpt"/>
</dbReference>
<name>A0A5K1BFC6_9MAGN</name>
<accession>A0A5K1BFC6</accession>
<dbReference type="FunFam" id="1.25.40.10:FF:000381">
    <property type="entry name" value="Pentatricopeptide repeat-containing protein"/>
    <property type="match status" value="1"/>
</dbReference>
<evidence type="ECO:0000256" key="2">
    <source>
        <dbReference type="PROSITE-ProRule" id="PRU00708"/>
    </source>
</evidence>
<dbReference type="GO" id="GO:0003723">
    <property type="term" value="F:RNA binding"/>
    <property type="evidence" value="ECO:0007669"/>
    <property type="project" value="InterPro"/>
</dbReference>
<dbReference type="PANTHER" id="PTHR47926">
    <property type="entry name" value="PENTATRICOPEPTIDE REPEAT-CONTAINING PROTEIN"/>
    <property type="match status" value="1"/>
</dbReference>
<dbReference type="PROSITE" id="PS51375">
    <property type="entry name" value="PPR"/>
    <property type="match status" value="4"/>
</dbReference>
<feature type="repeat" description="PPR" evidence="2">
    <location>
        <begin position="348"/>
        <end position="383"/>
    </location>
</feature>
<dbReference type="Pfam" id="PF13041">
    <property type="entry name" value="PPR_2"/>
    <property type="match status" value="2"/>
</dbReference>
<dbReference type="Gene3D" id="1.25.40.10">
    <property type="entry name" value="Tetratricopeptide repeat domain"/>
    <property type="match status" value="4"/>
</dbReference>
<evidence type="ECO:0000259" key="3">
    <source>
        <dbReference type="Pfam" id="PF14432"/>
    </source>
</evidence>
<dbReference type="FunFam" id="1.25.40.10:FF:000366">
    <property type="entry name" value="Pentatricopeptide (PPR) repeat-containing protein"/>
    <property type="match status" value="1"/>
</dbReference>
<dbReference type="OrthoDB" id="1854885at2759"/>
<feature type="repeat" description="PPR" evidence="2">
    <location>
        <begin position="212"/>
        <end position="246"/>
    </location>
</feature>
<sequence length="620" mass="68499">MSPHLHGQQPLNFAQIINLLRLSATTQNPSLGRSLHAHIIKTGLHNSSRMPNTTLIGMYDRCALLPEARQVFDEMSHRDAVSWASMLTAYTHSGHADLALTLFASVSAAGGIELDDFMYATLARACGSVAALRQGKQVHANFVTSDWSHDDVAKSALVDMYARCGCVDDARGVFDSMSSWSYVARTAMINGYSRNGRFSDAICLFQRFSDRNVVSWTALISGFVQNGDGCGAFSLFNEMRSYGVAIDPFLLSCVVGGSANMAALELGRQFHSLVVKCGFETSMVVCNSLIDMYAKCSNIIAASKVFDMLPQRDVVSWTTMIVGLAQHGRPEDAFDLFRAMVDAGMKPNQVTFVGLLYACSHAGLVEEGRRIFSSMSEDHGIKPVLQHYTCMLDLLGRAGLLDEAEEVVRSMPMEPDEASWASLLSACLNHGATKMGTKIADHLLNLDPEDPSTYILLSNAYAASGMWDQMSKVRRLMAARDVKKQPGYSWVELGKGSHVFYAGDVSHPMKEEILALLGRWHVEMKKRGYVPDTSFVLHDLEQQEKEQQLYLHSERLAIAYGFIKAAPGTAIRIVKNLRICGDCHTVIKLICSIICREIIVRDATRFHHFKNGKCSCGDFW</sequence>
<dbReference type="GO" id="GO:0008270">
    <property type="term" value="F:zinc ion binding"/>
    <property type="evidence" value="ECO:0007669"/>
    <property type="project" value="InterPro"/>
</dbReference>
<feature type="domain" description="DYW" evidence="3">
    <location>
        <begin position="528"/>
        <end position="620"/>
    </location>
</feature>
<dbReference type="InterPro" id="IPR046960">
    <property type="entry name" value="PPR_At4g14850-like_plant"/>
</dbReference>
<evidence type="ECO:0000256" key="1">
    <source>
        <dbReference type="ARBA" id="ARBA00022737"/>
    </source>
</evidence>
<dbReference type="InterPro" id="IPR046848">
    <property type="entry name" value="E_motif"/>
</dbReference>
<reference evidence="4" key="1">
    <citation type="submission" date="2019-09" db="EMBL/GenBank/DDBJ databases">
        <authorList>
            <person name="Zhang L."/>
        </authorList>
    </citation>
    <scope>NUCLEOTIDE SEQUENCE</scope>
</reference>
<feature type="repeat" description="PPR" evidence="2">
    <location>
        <begin position="150"/>
        <end position="184"/>
    </location>
</feature>
<dbReference type="Pfam" id="PF01535">
    <property type="entry name" value="PPR"/>
    <property type="match status" value="3"/>
</dbReference>
<dbReference type="Pfam" id="PF14432">
    <property type="entry name" value="DYW_deaminase"/>
    <property type="match status" value="1"/>
</dbReference>
<evidence type="ECO:0000313" key="4">
    <source>
        <dbReference type="EMBL" id="VVW10786.1"/>
    </source>
</evidence>
<dbReference type="InterPro" id="IPR011990">
    <property type="entry name" value="TPR-like_helical_dom_sf"/>
</dbReference>
<gene>
    <name evidence="4" type="ORF">NYM_LOCUS16425</name>
</gene>
<dbReference type="AlphaFoldDB" id="A0A5K1BFC6"/>
<dbReference type="InterPro" id="IPR032867">
    <property type="entry name" value="DYW_dom"/>
</dbReference>
<protein>
    <recommendedName>
        <fullName evidence="3">DYW domain-containing protein</fullName>
    </recommendedName>
</protein>
<feature type="repeat" description="PPR" evidence="2">
    <location>
        <begin position="313"/>
        <end position="347"/>
    </location>
</feature>
<proteinExistence type="predicted"/>
<dbReference type="Gramene" id="NC3G0231200.1">
    <property type="protein sequence ID" value="NC3G0231200.1:cds"/>
    <property type="gene ID" value="NC3G0231200"/>
</dbReference>
<keyword evidence="1" id="KW-0677">Repeat</keyword>
<dbReference type="FunFam" id="1.25.40.10:FF:000031">
    <property type="entry name" value="Pentatricopeptide repeat-containing protein mitochondrial"/>
    <property type="match status" value="1"/>
</dbReference>
<dbReference type="GO" id="GO:0016554">
    <property type="term" value="P:cytidine to uridine editing"/>
    <property type="evidence" value="ECO:0007669"/>
    <property type="project" value="EnsemblPlants"/>
</dbReference>
<dbReference type="OMA" id="ACKHHGN"/>
<dbReference type="Pfam" id="PF20431">
    <property type="entry name" value="E_motif"/>
    <property type="match status" value="1"/>
</dbReference>
<dbReference type="EMBL" id="LR721781">
    <property type="protein sequence ID" value="VVW10786.1"/>
    <property type="molecule type" value="Genomic_DNA"/>
</dbReference>